<dbReference type="AlphaFoldDB" id="A0A1M5XCH9"/>
<dbReference type="InterPro" id="IPR013011">
    <property type="entry name" value="PTS_EIIB_2"/>
</dbReference>
<dbReference type="Pfam" id="PF02302">
    <property type="entry name" value="PTS_IIB"/>
    <property type="match status" value="1"/>
</dbReference>
<dbReference type="CDD" id="cd05563">
    <property type="entry name" value="PTS_IIB_ascorbate"/>
    <property type="match status" value="1"/>
</dbReference>
<keyword evidence="1" id="KW-0808">Transferase</keyword>
<evidence type="ECO:0000313" key="4">
    <source>
        <dbReference type="Proteomes" id="UP000184447"/>
    </source>
</evidence>
<dbReference type="RefSeq" id="WP_073340103.1">
    <property type="nucleotide sequence ID" value="NZ_FQXM01000027.1"/>
</dbReference>
<proteinExistence type="predicted"/>
<dbReference type="STRING" id="1121316.SAMN02745207_03532"/>
<dbReference type="GO" id="GO:0009401">
    <property type="term" value="P:phosphoenolpyruvate-dependent sugar phosphotransferase system"/>
    <property type="evidence" value="ECO:0007669"/>
    <property type="project" value="InterPro"/>
</dbReference>
<evidence type="ECO:0000259" key="2">
    <source>
        <dbReference type="PROSITE" id="PS51099"/>
    </source>
</evidence>
<organism evidence="3 4">
    <name type="scientific">Clostridium grantii DSM 8605</name>
    <dbReference type="NCBI Taxonomy" id="1121316"/>
    <lineage>
        <taxon>Bacteria</taxon>
        <taxon>Bacillati</taxon>
        <taxon>Bacillota</taxon>
        <taxon>Clostridia</taxon>
        <taxon>Eubacteriales</taxon>
        <taxon>Clostridiaceae</taxon>
        <taxon>Clostridium</taxon>
    </lineage>
</organism>
<sequence>MLKVLAACGNGMGSSLIIKMRIEKVLKELNIEAKVHHASVGQGKSEVNNFDLVIVSQQLVKEFKPTGDTKVVGLVNLLSEAEIKQKVSEALGL</sequence>
<dbReference type="GO" id="GO:0008982">
    <property type="term" value="F:protein-N(PI)-phosphohistidine-sugar phosphotransferase activity"/>
    <property type="evidence" value="ECO:0007669"/>
    <property type="project" value="InterPro"/>
</dbReference>
<dbReference type="OrthoDB" id="6603449at2"/>
<evidence type="ECO:0000256" key="1">
    <source>
        <dbReference type="ARBA" id="ARBA00022679"/>
    </source>
</evidence>
<dbReference type="EMBL" id="FQXM01000027">
    <property type="protein sequence ID" value="SHH97362.1"/>
    <property type="molecule type" value="Genomic_DNA"/>
</dbReference>
<dbReference type="PROSITE" id="PS51099">
    <property type="entry name" value="PTS_EIIB_TYPE_2"/>
    <property type="match status" value="1"/>
</dbReference>
<dbReference type="SUPFAM" id="SSF52794">
    <property type="entry name" value="PTS system IIB component-like"/>
    <property type="match status" value="1"/>
</dbReference>
<reference evidence="3 4" key="1">
    <citation type="submission" date="2016-11" db="EMBL/GenBank/DDBJ databases">
        <authorList>
            <person name="Jaros S."/>
            <person name="Januszkiewicz K."/>
            <person name="Wedrychowicz H."/>
        </authorList>
    </citation>
    <scope>NUCLEOTIDE SEQUENCE [LARGE SCALE GENOMIC DNA]</scope>
    <source>
        <strain evidence="3 4">DSM 8605</strain>
    </source>
</reference>
<dbReference type="Proteomes" id="UP000184447">
    <property type="component" value="Unassembled WGS sequence"/>
</dbReference>
<keyword evidence="4" id="KW-1185">Reference proteome</keyword>
<gene>
    <name evidence="3" type="ORF">SAMN02745207_03532</name>
</gene>
<feature type="domain" description="PTS EIIB type-2" evidence="2">
    <location>
        <begin position="2"/>
        <end position="93"/>
    </location>
</feature>
<dbReference type="InterPro" id="IPR003501">
    <property type="entry name" value="PTS_EIIB_2/3"/>
</dbReference>
<evidence type="ECO:0000313" key="3">
    <source>
        <dbReference type="EMBL" id="SHH97362.1"/>
    </source>
</evidence>
<name>A0A1M5XCH9_9CLOT</name>
<dbReference type="InterPro" id="IPR036095">
    <property type="entry name" value="PTS_EIIB-like_sf"/>
</dbReference>
<accession>A0A1M5XCH9</accession>
<dbReference type="Gene3D" id="3.40.50.2300">
    <property type="match status" value="1"/>
</dbReference>
<protein>
    <submittedName>
        <fullName evidence="3">PTS system IIB component, L-Asc family</fullName>
    </submittedName>
</protein>